<dbReference type="PANTHER" id="PTHR46241:SF1">
    <property type="entry name" value="OUTER DYNEIN ARM-DOCKING COMPLEX SUBUNIT 2"/>
    <property type="match status" value="1"/>
</dbReference>
<gene>
    <name evidence="4" type="primary">LOC116208173</name>
</gene>
<dbReference type="AlphaFoldDB" id="A0A6P8DJ43"/>
<name>A0A6P8DJ43_PUNGR</name>
<dbReference type="SMART" id="SM00185">
    <property type="entry name" value="ARM"/>
    <property type="match status" value="7"/>
</dbReference>
<evidence type="ECO:0000313" key="3">
    <source>
        <dbReference type="Proteomes" id="UP000515151"/>
    </source>
</evidence>
<dbReference type="SUPFAM" id="SSF48371">
    <property type="entry name" value="ARM repeat"/>
    <property type="match status" value="1"/>
</dbReference>
<dbReference type="RefSeq" id="XP_031397352.1">
    <property type="nucleotide sequence ID" value="XM_031541492.1"/>
</dbReference>
<evidence type="ECO:0000256" key="1">
    <source>
        <dbReference type="ARBA" id="ARBA00022737"/>
    </source>
</evidence>
<reference evidence="4" key="2">
    <citation type="submission" date="2025-08" db="UniProtKB">
        <authorList>
            <consortium name="RefSeq"/>
        </authorList>
    </citation>
    <scope>IDENTIFICATION</scope>
    <source>
        <tissue evidence="4">Leaf</tissue>
    </source>
</reference>
<sequence>MDESGESSSIREKCETDLEQLLILYRLLMSNGTDSERVKATFKLAKVYCRYLPGDVLSCVIPILVECLRSDPLTDSQKALQIAAVYCLKCIVSHCDVRLADEIGRSGAIEHMLRLIPVVSDDTFRLILVKCLLVLVSLGDECRVILARIGGLSEVIGMLISIRSDVRLEQYLLEILSALAMLKEVRKELVRAGGLSHLIRATSRGTMASRVRASQVIGLLGVPKSMRRAFAKRGAIPALIKLFHTGDMETKLVAANSLGLISAHTESIRPAGRAGAVDVFAELLAGTEAQGRDIAEDAFCVLAVAEQNAIDIADHMVKLLREGDDETRAVAADVLWDIVIYRHRAPVMLNSGAIPILVQLLRDRGVQPEARERVCALVSRMCYEKRDRDAIADIGAIPLLADIVDHDESEDVKECALEGLLCLYEDPDYHDKVSAAIDVTKLRHVEDLLAEIRKSDELMHRSSRWVHRYRWDPDLI</sequence>
<dbReference type="Proteomes" id="UP000515151">
    <property type="component" value="Chromosome 1"/>
</dbReference>
<dbReference type="InterPro" id="IPR000225">
    <property type="entry name" value="Armadillo"/>
</dbReference>
<protein>
    <submittedName>
        <fullName evidence="4">Uncharacterized protein LOC116208173</fullName>
    </submittedName>
</protein>
<evidence type="ECO:0000313" key="4">
    <source>
        <dbReference type="RefSeq" id="XP_031397352.1"/>
    </source>
</evidence>
<proteinExistence type="predicted"/>
<dbReference type="InterPro" id="IPR016024">
    <property type="entry name" value="ARM-type_fold"/>
</dbReference>
<feature type="repeat" description="ARM" evidence="2">
    <location>
        <begin position="352"/>
        <end position="396"/>
    </location>
</feature>
<dbReference type="InterPro" id="IPR011989">
    <property type="entry name" value="ARM-like"/>
</dbReference>
<dbReference type="PANTHER" id="PTHR46241">
    <property type="entry name" value="ARMADILLO REPEAT-CONTAINING PROTEIN 4 ARMC4"/>
    <property type="match status" value="1"/>
</dbReference>
<keyword evidence="1" id="KW-0677">Repeat</keyword>
<reference evidence="3" key="1">
    <citation type="journal article" date="2020" name="Plant Biotechnol. J.">
        <title>The pomegranate (Punica granatum L.) draft genome dissects genetic divergence between soft- and hard-seeded cultivars.</title>
        <authorList>
            <person name="Luo X."/>
            <person name="Li H."/>
            <person name="Wu Z."/>
            <person name="Yao W."/>
            <person name="Zhao P."/>
            <person name="Cao D."/>
            <person name="Yu H."/>
            <person name="Li K."/>
            <person name="Poudel K."/>
            <person name="Zhao D."/>
            <person name="Zhang F."/>
            <person name="Xia X."/>
            <person name="Chen L."/>
            <person name="Wang Q."/>
            <person name="Jing D."/>
            <person name="Cao S."/>
        </authorList>
    </citation>
    <scope>NUCLEOTIDE SEQUENCE [LARGE SCALE GENOMIC DNA]</scope>
    <source>
        <strain evidence="3">cv. Tunisia</strain>
    </source>
</reference>
<dbReference type="GeneID" id="116208173"/>
<evidence type="ECO:0000256" key="2">
    <source>
        <dbReference type="PROSITE-ProRule" id="PRU00259"/>
    </source>
</evidence>
<organism evidence="3 4">
    <name type="scientific">Punica granatum</name>
    <name type="common">Pomegranate</name>
    <dbReference type="NCBI Taxonomy" id="22663"/>
    <lineage>
        <taxon>Eukaryota</taxon>
        <taxon>Viridiplantae</taxon>
        <taxon>Streptophyta</taxon>
        <taxon>Embryophyta</taxon>
        <taxon>Tracheophyta</taxon>
        <taxon>Spermatophyta</taxon>
        <taxon>Magnoliopsida</taxon>
        <taxon>eudicotyledons</taxon>
        <taxon>Gunneridae</taxon>
        <taxon>Pentapetalae</taxon>
        <taxon>rosids</taxon>
        <taxon>malvids</taxon>
        <taxon>Myrtales</taxon>
        <taxon>Lythraceae</taxon>
        <taxon>Punica</taxon>
    </lineage>
</organism>
<keyword evidence="3" id="KW-1185">Reference proteome</keyword>
<dbReference type="OrthoDB" id="409644at2759"/>
<dbReference type="Gene3D" id="1.25.10.10">
    <property type="entry name" value="Leucine-rich Repeat Variant"/>
    <property type="match status" value="2"/>
</dbReference>
<accession>A0A6P8DJ43</accession>
<dbReference type="PROSITE" id="PS50176">
    <property type="entry name" value="ARM_REPEAT"/>
    <property type="match status" value="1"/>
</dbReference>